<dbReference type="GO" id="GO:0000166">
    <property type="term" value="F:nucleotide binding"/>
    <property type="evidence" value="ECO:0007669"/>
    <property type="project" value="InterPro"/>
</dbReference>
<dbReference type="InterPro" id="IPR000683">
    <property type="entry name" value="Gfo/Idh/MocA-like_OxRdtase_N"/>
</dbReference>
<keyword evidence="2" id="KW-0560">Oxidoreductase</keyword>
<evidence type="ECO:0000259" key="3">
    <source>
        <dbReference type="Pfam" id="PF01408"/>
    </source>
</evidence>
<keyword evidence="5" id="KW-1185">Reference proteome</keyword>
<dbReference type="SUPFAM" id="SSF51735">
    <property type="entry name" value="NAD(P)-binding Rossmann-fold domains"/>
    <property type="match status" value="1"/>
</dbReference>
<sequence length="330" mass="34625">MAASSQSGKVGLGIIGFGIMGERLLRAALDAPEPAVQLIGVWDPAPEAAARLASVAPGLPMLPSADAVIEGCDCLYVATPPAAHLSLADAALASRRALLLEKPLSHDVEAARRFVARAEAEGARAGVNFPMASSPAVAQLRAWMEGGAVGQPEALEIKVAFATWPRSWQRDAAPWLSRRAEGGFTREVVSHFLFLTRRLLGPLALKGAQASFPPGDGSETAIEARLTAGGVPVTLHGGVGTTERDDTNGWTLRGTAGAIRLRDWSIAERQGEAGWATAPDALPNERMRPLVLRGQLEKVAAMTRGEPHGLATLREALEVQEVVEAILAAG</sequence>
<comment type="similarity">
    <text evidence="1">Belongs to the Gfo/Idh/MocA family.</text>
</comment>
<dbReference type="InterPro" id="IPR036291">
    <property type="entry name" value="NAD(P)-bd_dom_sf"/>
</dbReference>
<evidence type="ECO:0000313" key="4">
    <source>
        <dbReference type="EMBL" id="SHJ34130.1"/>
    </source>
</evidence>
<reference evidence="4 5" key="1">
    <citation type="submission" date="2016-11" db="EMBL/GenBank/DDBJ databases">
        <authorList>
            <person name="Jaros S."/>
            <person name="Januszkiewicz K."/>
            <person name="Wedrychowicz H."/>
        </authorList>
    </citation>
    <scope>NUCLEOTIDE SEQUENCE [LARGE SCALE GENOMIC DNA]</scope>
    <source>
        <strain evidence="4 5">DSM 14916</strain>
    </source>
</reference>
<dbReference type="GO" id="GO:0016491">
    <property type="term" value="F:oxidoreductase activity"/>
    <property type="evidence" value="ECO:0007669"/>
    <property type="project" value="UniProtKB-KW"/>
</dbReference>
<dbReference type="SUPFAM" id="SSF55347">
    <property type="entry name" value="Glyceraldehyde-3-phosphate dehydrogenase-like, C-terminal domain"/>
    <property type="match status" value="1"/>
</dbReference>
<name>A0A1M6II31_9PROT</name>
<organism evidence="4 5">
    <name type="scientific">Muricoccus roseus</name>
    <dbReference type="NCBI Taxonomy" id="198092"/>
    <lineage>
        <taxon>Bacteria</taxon>
        <taxon>Pseudomonadati</taxon>
        <taxon>Pseudomonadota</taxon>
        <taxon>Alphaproteobacteria</taxon>
        <taxon>Acetobacterales</taxon>
        <taxon>Roseomonadaceae</taxon>
        <taxon>Muricoccus</taxon>
    </lineage>
</organism>
<dbReference type="AlphaFoldDB" id="A0A1M6II31"/>
<protein>
    <submittedName>
        <fullName evidence="4">Predicted dehydrogenase</fullName>
    </submittedName>
</protein>
<evidence type="ECO:0000256" key="1">
    <source>
        <dbReference type="ARBA" id="ARBA00010928"/>
    </source>
</evidence>
<dbReference type="Gene3D" id="3.40.50.720">
    <property type="entry name" value="NAD(P)-binding Rossmann-like Domain"/>
    <property type="match status" value="1"/>
</dbReference>
<evidence type="ECO:0000256" key="2">
    <source>
        <dbReference type="ARBA" id="ARBA00023002"/>
    </source>
</evidence>
<dbReference type="Pfam" id="PF01408">
    <property type="entry name" value="GFO_IDH_MocA"/>
    <property type="match status" value="1"/>
</dbReference>
<dbReference type="Proteomes" id="UP000184387">
    <property type="component" value="Unassembled WGS sequence"/>
</dbReference>
<dbReference type="PANTHER" id="PTHR43708">
    <property type="entry name" value="CONSERVED EXPRESSED OXIDOREDUCTASE (EUROFUNG)"/>
    <property type="match status" value="1"/>
</dbReference>
<feature type="domain" description="Gfo/Idh/MocA-like oxidoreductase N-terminal" evidence="3">
    <location>
        <begin position="12"/>
        <end position="129"/>
    </location>
</feature>
<dbReference type="EMBL" id="FQZF01000012">
    <property type="protein sequence ID" value="SHJ34130.1"/>
    <property type="molecule type" value="Genomic_DNA"/>
</dbReference>
<evidence type="ECO:0000313" key="5">
    <source>
        <dbReference type="Proteomes" id="UP000184387"/>
    </source>
</evidence>
<dbReference type="STRING" id="198092.SAMN02745194_02336"/>
<gene>
    <name evidence="4" type="ORF">SAMN02745194_02336</name>
</gene>
<accession>A0A1M6II31</accession>
<dbReference type="RefSeq" id="WP_245818279.1">
    <property type="nucleotide sequence ID" value="NZ_FQZF01000012.1"/>
</dbReference>
<dbReference type="Gene3D" id="3.30.360.10">
    <property type="entry name" value="Dihydrodipicolinate Reductase, domain 2"/>
    <property type="match status" value="1"/>
</dbReference>
<proteinExistence type="inferred from homology"/>
<dbReference type="PANTHER" id="PTHR43708:SF5">
    <property type="entry name" value="CONSERVED EXPRESSED OXIDOREDUCTASE (EUROFUNG)-RELATED"/>
    <property type="match status" value="1"/>
</dbReference>
<dbReference type="InterPro" id="IPR051317">
    <property type="entry name" value="Gfo/Idh/MocA_oxidoreduct"/>
</dbReference>